<dbReference type="InterPro" id="IPR020103">
    <property type="entry name" value="PsdUridine_synth_cat_dom_sf"/>
</dbReference>
<evidence type="ECO:0000256" key="1">
    <source>
        <dbReference type="ARBA" id="ARBA00000385"/>
    </source>
</evidence>
<keyword evidence="3 5" id="KW-0819">tRNA processing</keyword>
<evidence type="ECO:0000256" key="2">
    <source>
        <dbReference type="ARBA" id="ARBA00005642"/>
    </source>
</evidence>
<keyword evidence="11" id="KW-1185">Reference proteome</keyword>
<dbReference type="CDD" id="cd02573">
    <property type="entry name" value="PseudoU_synth_EcTruB"/>
    <property type="match status" value="1"/>
</dbReference>
<dbReference type="InterPro" id="IPR015225">
    <property type="entry name" value="tRNA_psdUridine_synth_fam2_C"/>
</dbReference>
<dbReference type="InterPro" id="IPR015947">
    <property type="entry name" value="PUA-like_sf"/>
</dbReference>
<comment type="caution">
    <text evidence="10">The sequence shown here is derived from an EMBL/GenBank/DDBJ whole genome shotgun (WGS) entry which is preliminary data.</text>
</comment>
<dbReference type="EMBL" id="JAEHOH010000006">
    <property type="protein sequence ID" value="MBK0418312.1"/>
    <property type="molecule type" value="Genomic_DNA"/>
</dbReference>
<comment type="similarity">
    <text evidence="2 5">Belongs to the pseudouridine synthase TruB family. Type 1 subfamily.</text>
</comment>
<evidence type="ECO:0000259" key="9">
    <source>
        <dbReference type="Pfam" id="PF16198"/>
    </source>
</evidence>
<evidence type="ECO:0000259" key="7">
    <source>
        <dbReference type="Pfam" id="PF01509"/>
    </source>
</evidence>
<dbReference type="InterPro" id="IPR002501">
    <property type="entry name" value="PsdUridine_synth_N"/>
</dbReference>
<accession>A0A934Q857</accession>
<dbReference type="SUPFAM" id="SSF55120">
    <property type="entry name" value="Pseudouridine synthase"/>
    <property type="match status" value="1"/>
</dbReference>
<comment type="catalytic activity">
    <reaction evidence="1 5">
        <text>uridine(55) in tRNA = pseudouridine(55) in tRNA</text>
        <dbReference type="Rhea" id="RHEA:42532"/>
        <dbReference type="Rhea" id="RHEA-COMP:10101"/>
        <dbReference type="Rhea" id="RHEA-COMP:10102"/>
        <dbReference type="ChEBI" id="CHEBI:65314"/>
        <dbReference type="ChEBI" id="CHEBI:65315"/>
        <dbReference type="EC" id="5.4.99.25"/>
    </reaction>
</comment>
<dbReference type="Gene3D" id="2.30.130.10">
    <property type="entry name" value="PUA domain"/>
    <property type="match status" value="1"/>
</dbReference>
<dbReference type="NCBIfam" id="TIGR00431">
    <property type="entry name" value="TruB"/>
    <property type="match status" value="1"/>
</dbReference>
<protein>
    <recommendedName>
        <fullName evidence="5">tRNA pseudouridine synthase B</fullName>
        <ecNumber evidence="5">5.4.99.25</ecNumber>
    </recommendedName>
    <alternativeName>
        <fullName evidence="5">tRNA pseudouridine(55) synthase</fullName>
        <shortName evidence="5">Psi55 synthase</shortName>
    </alternativeName>
    <alternativeName>
        <fullName evidence="5">tRNA pseudouridylate synthase</fullName>
    </alternativeName>
    <alternativeName>
        <fullName evidence="5">tRNA-uridine isomerase</fullName>
    </alternativeName>
</protein>
<dbReference type="SUPFAM" id="SSF88697">
    <property type="entry name" value="PUA domain-like"/>
    <property type="match status" value="1"/>
</dbReference>
<sequence>MSRVGGVTNTPAAQTPRPLPPQGGILLIDKAEGWTSHDVVAKARRALGTRKVGHAGTLDPMATGLLVLGAGPATRLLTHLVGLDKTYTTTIRLGVSTVTDDREGEILAVARPADVEALADEPQRIADAVAVLTGDIEQAPSAVSAIKVDGRRAYDRVRAGEQVELKKRPVRIEAFEIEQPRVVSAVRLAGGETPVDVIDIDATVRCSSGTYIRALARDLGEALGVGGHLVALRRTEVGPFSVAGATSTERLAGGEPGELLAPAEVATGLFPELRLTERQTVDLGHGKRLELGADEHPDAKLAAAVAPDGRLIGLVEVKRGRTRVVTNFPTPDAGTSDAAAPAGSVAP</sequence>
<dbReference type="Gene3D" id="3.30.2350.10">
    <property type="entry name" value="Pseudouridine synthase"/>
    <property type="match status" value="1"/>
</dbReference>
<dbReference type="PANTHER" id="PTHR13767:SF2">
    <property type="entry name" value="PSEUDOURIDYLATE SYNTHASE TRUB1"/>
    <property type="match status" value="1"/>
</dbReference>
<dbReference type="AlphaFoldDB" id="A0A934Q857"/>
<dbReference type="InterPro" id="IPR036974">
    <property type="entry name" value="PUA_sf"/>
</dbReference>
<organism evidence="10 11">
    <name type="scientific">Leucobacter chromiisoli</name>
    <dbReference type="NCBI Taxonomy" id="2796471"/>
    <lineage>
        <taxon>Bacteria</taxon>
        <taxon>Bacillati</taxon>
        <taxon>Actinomycetota</taxon>
        <taxon>Actinomycetes</taxon>
        <taxon>Micrococcales</taxon>
        <taxon>Microbacteriaceae</taxon>
        <taxon>Leucobacter</taxon>
    </lineage>
</organism>
<feature type="domain" description="tRNA pseudouridine synthase II TruB subfamily 2 C-terminal" evidence="8">
    <location>
        <begin position="270"/>
        <end position="329"/>
    </location>
</feature>
<feature type="active site" description="Nucleophile" evidence="5">
    <location>
        <position position="59"/>
    </location>
</feature>
<feature type="domain" description="tRNA pseudouridylate synthase B C-terminal" evidence="9">
    <location>
        <begin position="213"/>
        <end position="251"/>
    </location>
</feature>
<proteinExistence type="inferred from homology"/>
<dbReference type="InterPro" id="IPR032819">
    <property type="entry name" value="TruB_C"/>
</dbReference>
<dbReference type="EC" id="5.4.99.25" evidence="5"/>
<feature type="region of interest" description="Disordered" evidence="6">
    <location>
        <begin position="1"/>
        <end position="22"/>
    </location>
</feature>
<evidence type="ECO:0000313" key="11">
    <source>
        <dbReference type="Proteomes" id="UP000608530"/>
    </source>
</evidence>
<dbReference type="Proteomes" id="UP000608530">
    <property type="component" value="Unassembled WGS sequence"/>
</dbReference>
<dbReference type="GO" id="GO:1990481">
    <property type="term" value="P:mRNA pseudouridine synthesis"/>
    <property type="evidence" value="ECO:0007669"/>
    <property type="project" value="TreeGrafter"/>
</dbReference>
<feature type="domain" description="Pseudouridine synthase II N-terminal" evidence="7">
    <location>
        <begin position="44"/>
        <end position="212"/>
    </location>
</feature>
<evidence type="ECO:0000313" key="10">
    <source>
        <dbReference type="EMBL" id="MBK0418312.1"/>
    </source>
</evidence>
<dbReference type="InterPro" id="IPR014780">
    <property type="entry name" value="tRNA_psdUridine_synth_TruB"/>
</dbReference>
<dbReference type="GO" id="GO:0160148">
    <property type="term" value="F:tRNA pseudouridine(55) synthase activity"/>
    <property type="evidence" value="ECO:0007669"/>
    <property type="project" value="UniProtKB-EC"/>
</dbReference>
<dbReference type="PANTHER" id="PTHR13767">
    <property type="entry name" value="TRNA-PSEUDOURIDINE SYNTHASE"/>
    <property type="match status" value="1"/>
</dbReference>
<evidence type="ECO:0000256" key="3">
    <source>
        <dbReference type="ARBA" id="ARBA00022694"/>
    </source>
</evidence>
<dbReference type="Pfam" id="PF01509">
    <property type="entry name" value="TruB_N"/>
    <property type="match status" value="1"/>
</dbReference>
<name>A0A934Q857_9MICO</name>
<feature type="region of interest" description="Disordered" evidence="6">
    <location>
        <begin position="326"/>
        <end position="347"/>
    </location>
</feature>
<evidence type="ECO:0000256" key="4">
    <source>
        <dbReference type="ARBA" id="ARBA00023235"/>
    </source>
</evidence>
<reference evidence="10" key="1">
    <citation type="submission" date="2020-12" db="EMBL/GenBank/DDBJ databases">
        <title>Leucobacter sp. CAS1, isolated from Chromium sludge.</title>
        <authorList>
            <person name="Xu Z."/>
        </authorList>
    </citation>
    <scope>NUCLEOTIDE SEQUENCE</scope>
    <source>
        <strain evidence="10">CSA1</strain>
    </source>
</reference>
<comment type="function">
    <text evidence="5">Responsible for synthesis of pseudouridine from uracil-55 in the psi GC loop of transfer RNAs.</text>
</comment>
<dbReference type="Pfam" id="PF09142">
    <property type="entry name" value="TruB_C"/>
    <property type="match status" value="1"/>
</dbReference>
<dbReference type="HAMAP" id="MF_01080">
    <property type="entry name" value="TruB_bact"/>
    <property type="match status" value="1"/>
</dbReference>
<gene>
    <name evidence="5 10" type="primary">truB</name>
    <name evidence="10" type="ORF">JD276_04610</name>
</gene>
<dbReference type="Pfam" id="PF16198">
    <property type="entry name" value="TruB_C_2"/>
    <property type="match status" value="1"/>
</dbReference>
<evidence type="ECO:0000259" key="8">
    <source>
        <dbReference type="Pfam" id="PF09142"/>
    </source>
</evidence>
<dbReference type="GO" id="GO:0031119">
    <property type="term" value="P:tRNA pseudouridine synthesis"/>
    <property type="evidence" value="ECO:0007669"/>
    <property type="project" value="UniProtKB-UniRule"/>
</dbReference>
<dbReference type="GO" id="GO:0003723">
    <property type="term" value="F:RNA binding"/>
    <property type="evidence" value="ECO:0007669"/>
    <property type="project" value="InterPro"/>
</dbReference>
<keyword evidence="4 5" id="KW-0413">Isomerase</keyword>
<evidence type="ECO:0000256" key="5">
    <source>
        <dbReference type="HAMAP-Rule" id="MF_01080"/>
    </source>
</evidence>
<evidence type="ECO:0000256" key="6">
    <source>
        <dbReference type="SAM" id="MobiDB-lite"/>
    </source>
</evidence>